<reference evidence="3" key="1">
    <citation type="journal article" date="2014" name="Int. J. Syst. Evol. Microbiol.">
        <title>Complete genome sequence of Corynebacterium casei LMG S-19264T (=DSM 44701T), isolated from a smear-ripened cheese.</title>
        <authorList>
            <consortium name="US DOE Joint Genome Institute (JGI-PGF)"/>
            <person name="Walter F."/>
            <person name="Albersmeier A."/>
            <person name="Kalinowski J."/>
            <person name="Ruckert C."/>
        </authorList>
    </citation>
    <scope>NUCLEOTIDE SEQUENCE</scope>
    <source>
        <strain evidence="3">JCM 31311</strain>
    </source>
</reference>
<protein>
    <recommendedName>
        <fullName evidence="2">YtkA-like domain-containing protein</fullName>
    </recommendedName>
</protein>
<feature type="signal peptide" evidence="1">
    <location>
        <begin position="1"/>
        <end position="21"/>
    </location>
</feature>
<organism evidence="3 4">
    <name type="scientific">Deinococcus ruber</name>
    <dbReference type="NCBI Taxonomy" id="1848197"/>
    <lineage>
        <taxon>Bacteria</taxon>
        <taxon>Thermotogati</taxon>
        <taxon>Deinococcota</taxon>
        <taxon>Deinococci</taxon>
        <taxon>Deinococcales</taxon>
        <taxon>Deinococcaceae</taxon>
        <taxon>Deinococcus</taxon>
    </lineage>
</organism>
<feature type="chain" id="PRO_5037690352" description="YtkA-like domain-containing protein" evidence="1">
    <location>
        <begin position="22"/>
        <end position="119"/>
    </location>
</feature>
<gene>
    <name evidence="3" type="ORF">GCM10008957_44280</name>
</gene>
<sequence length="119" mass="12220">MKRVGLLLALLVCGCAPSSRSALSIRLLPGPALHVQPSAEVVVELSVANRQLAAADVSAQADMRHPGMGTAVATVTPLGRGRYRLSNLDLPMAGDWVLSVKASTQGHPVSGAAAFSVLP</sequence>
<dbReference type="Proteomes" id="UP000603865">
    <property type="component" value="Unassembled WGS sequence"/>
</dbReference>
<evidence type="ECO:0000313" key="4">
    <source>
        <dbReference type="Proteomes" id="UP000603865"/>
    </source>
</evidence>
<dbReference type="PROSITE" id="PS51257">
    <property type="entry name" value="PROKAR_LIPOPROTEIN"/>
    <property type="match status" value="1"/>
</dbReference>
<name>A0A918CJS0_9DEIO</name>
<feature type="domain" description="YtkA-like" evidence="2">
    <location>
        <begin position="26"/>
        <end position="100"/>
    </location>
</feature>
<dbReference type="AlphaFoldDB" id="A0A918CJS0"/>
<evidence type="ECO:0000313" key="3">
    <source>
        <dbReference type="EMBL" id="GGR28200.1"/>
    </source>
</evidence>
<dbReference type="Pfam" id="PF13115">
    <property type="entry name" value="YtkA"/>
    <property type="match status" value="1"/>
</dbReference>
<dbReference type="RefSeq" id="WP_189092688.1">
    <property type="nucleotide sequence ID" value="NZ_BMQL01000043.1"/>
</dbReference>
<dbReference type="EMBL" id="BMQL01000043">
    <property type="protein sequence ID" value="GGR28200.1"/>
    <property type="molecule type" value="Genomic_DNA"/>
</dbReference>
<accession>A0A918CJS0</accession>
<evidence type="ECO:0000259" key="2">
    <source>
        <dbReference type="Pfam" id="PF13115"/>
    </source>
</evidence>
<evidence type="ECO:0000256" key="1">
    <source>
        <dbReference type="SAM" id="SignalP"/>
    </source>
</evidence>
<proteinExistence type="predicted"/>
<reference evidence="3" key="2">
    <citation type="submission" date="2020-09" db="EMBL/GenBank/DDBJ databases">
        <authorList>
            <person name="Sun Q."/>
            <person name="Ohkuma M."/>
        </authorList>
    </citation>
    <scope>NUCLEOTIDE SEQUENCE</scope>
    <source>
        <strain evidence="3">JCM 31311</strain>
    </source>
</reference>
<keyword evidence="1" id="KW-0732">Signal</keyword>
<dbReference type="InterPro" id="IPR032693">
    <property type="entry name" value="YtkA-like_dom"/>
</dbReference>
<comment type="caution">
    <text evidence="3">The sequence shown here is derived from an EMBL/GenBank/DDBJ whole genome shotgun (WGS) entry which is preliminary data.</text>
</comment>
<keyword evidence="4" id="KW-1185">Reference proteome</keyword>